<feature type="compositionally biased region" description="Pro residues" evidence="1">
    <location>
        <begin position="351"/>
        <end position="363"/>
    </location>
</feature>
<organism evidence="2 3">
    <name type="scientific">Roridomyces roridus</name>
    <dbReference type="NCBI Taxonomy" id="1738132"/>
    <lineage>
        <taxon>Eukaryota</taxon>
        <taxon>Fungi</taxon>
        <taxon>Dikarya</taxon>
        <taxon>Basidiomycota</taxon>
        <taxon>Agaricomycotina</taxon>
        <taxon>Agaricomycetes</taxon>
        <taxon>Agaricomycetidae</taxon>
        <taxon>Agaricales</taxon>
        <taxon>Marasmiineae</taxon>
        <taxon>Mycenaceae</taxon>
        <taxon>Roridomyces</taxon>
    </lineage>
</organism>
<comment type="caution">
    <text evidence="2">The sequence shown here is derived from an EMBL/GenBank/DDBJ whole genome shotgun (WGS) entry which is preliminary data.</text>
</comment>
<evidence type="ECO:0000256" key="1">
    <source>
        <dbReference type="SAM" id="MobiDB-lite"/>
    </source>
</evidence>
<evidence type="ECO:0000313" key="2">
    <source>
        <dbReference type="EMBL" id="KAJ7628517.1"/>
    </source>
</evidence>
<gene>
    <name evidence="2" type="ORF">FB45DRAFT_39512</name>
</gene>
<keyword evidence="3" id="KW-1185">Reference proteome</keyword>
<feature type="compositionally biased region" description="Polar residues" evidence="1">
    <location>
        <begin position="73"/>
        <end position="88"/>
    </location>
</feature>
<dbReference type="EMBL" id="JARKIF010000010">
    <property type="protein sequence ID" value="KAJ7628517.1"/>
    <property type="molecule type" value="Genomic_DNA"/>
</dbReference>
<name>A0AAD7BR55_9AGAR</name>
<feature type="compositionally biased region" description="Polar residues" evidence="1">
    <location>
        <begin position="301"/>
        <end position="311"/>
    </location>
</feature>
<accession>A0AAD7BR55</accession>
<feature type="region of interest" description="Disordered" evidence="1">
    <location>
        <begin position="336"/>
        <end position="366"/>
    </location>
</feature>
<proteinExistence type="predicted"/>
<feature type="compositionally biased region" description="Polar residues" evidence="1">
    <location>
        <begin position="556"/>
        <end position="567"/>
    </location>
</feature>
<feature type="compositionally biased region" description="Low complexity" evidence="1">
    <location>
        <begin position="291"/>
        <end position="300"/>
    </location>
</feature>
<evidence type="ECO:0000313" key="3">
    <source>
        <dbReference type="Proteomes" id="UP001221142"/>
    </source>
</evidence>
<feature type="compositionally biased region" description="Pro residues" evidence="1">
    <location>
        <begin position="491"/>
        <end position="505"/>
    </location>
</feature>
<sequence length="567" mass="63023">MSSHNKSHLRITVFDDHGFPALQTPQSLWPRDVGDDDNLSSYLRLTPGATERFIHPERTPTTGNTFGLPMSPLSGTSRNAAESETNSPLAKHKRRIRRYHSAEVHLAQIPNPPLLLPAQLLAQSINFASRCLAVQVANARLYARAVRLSGRRDGSRWMAEHQLAALEALQVKLSLEWRKTDGHGDRTQRDSRRRRCETNLVRFLGVQRGSEVPIFTRARRQGHRIHDTAKDPQRRCMTVGSPMRLQTDAMPAPATERALWSWETRVRAVRLYPAPKPPVPPLDGIRMETPTSVSVSTPTSASYSFNEPQTPLTDLEDEEEDYFEYEDYPVFASDSVHSYPLPRRPEKVPPASKPPPRPLPRPPLVTDFPPDASYAWLTDASTWATSSGWHGDGWEVTSASTSSSASSTVSPTSASAFPPATPSSARSSVSSAPSSVSVLTPMTPSPSRSRTLPPAPSNNRFWTRERHRQLPSLRPIDESRDANAYAVRKLPVPPVSVPPPAPPQQEHPQQQKKGRQFFAGLMRRKQSTNSDAIVESAEDHKLRKQGSLRSIRSARNAKSGSFISMDD</sequence>
<feature type="region of interest" description="Disordered" evidence="1">
    <location>
        <begin position="55"/>
        <end position="93"/>
    </location>
</feature>
<feature type="region of interest" description="Disordered" evidence="1">
    <location>
        <begin position="291"/>
        <end position="311"/>
    </location>
</feature>
<feature type="region of interest" description="Disordered" evidence="1">
    <location>
        <begin position="389"/>
        <end position="567"/>
    </location>
</feature>
<feature type="compositionally biased region" description="Low complexity" evidence="1">
    <location>
        <begin position="396"/>
        <end position="452"/>
    </location>
</feature>
<dbReference type="AlphaFoldDB" id="A0AAD7BR55"/>
<reference evidence="2" key="1">
    <citation type="submission" date="2023-03" db="EMBL/GenBank/DDBJ databases">
        <title>Massive genome expansion in bonnet fungi (Mycena s.s.) driven by repeated elements and novel gene families across ecological guilds.</title>
        <authorList>
            <consortium name="Lawrence Berkeley National Laboratory"/>
            <person name="Harder C.B."/>
            <person name="Miyauchi S."/>
            <person name="Viragh M."/>
            <person name="Kuo A."/>
            <person name="Thoen E."/>
            <person name="Andreopoulos B."/>
            <person name="Lu D."/>
            <person name="Skrede I."/>
            <person name="Drula E."/>
            <person name="Henrissat B."/>
            <person name="Morin E."/>
            <person name="Kohler A."/>
            <person name="Barry K."/>
            <person name="LaButti K."/>
            <person name="Morin E."/>
            <person name="Salamov A."/>
            <person name="Lipzen A."/>
            <person name="Mereny Z."/>
            <person name="Hegedus B."/>
            <person name="Baldrian P."/>
            <person name="Stursova M."/>
            <person name="Weitz H."/>
            <person name="Taylor A."/>
            <person name="Grigoriev I.V."/>
            <person name="Nagy L.G."/>
            <person name="Martin F."/>
            <person name="Kauserud H."/>
        </authorList>
    </citation>
    <scope>NUCLEOTIDE SEQUENCE</scope>
    <source>
        <strain evidence="2">9284</strain>
    </source>
</reference>
<dbReference type="Proteomes" id="UP001221142">
    <property type="component" value="Unassembled WGS sequence"/>
</dbReference>
<protein>
    <submittedName>
        <fullName evidence="2">Uncharacterized protein</fullName>
    </submittedName>
</protein>